<name>A0ABS8U706_9SPHI</name>
<dbReference type="EMBL" id="JAJPWV010000003">
    <property type="protein sequence ID" value="MCD8741338.1"/>
    <property type="molecule type" value="Genomic_DNA"/>
</dbReference>
<dbReference type="Proteomes" id="UP001199919">
    <property type="component" value="Unassembled WGS sequence"/>
</dbReference>
<sequence>MITVFDDAYIQTKKVKQGASHMNPEMVPLADWMLKKYGVAPLNIIYTNTLNAGERTRTIEIIFEYCEQQKLFLENQFVLKGAIKKKILKFFKWNIDVRSENKLLNWLLKPLPYFKNEPLVTSSSFMPLAIEEANSNISDEDIQLLKKQIAEIEIWRIVRNSTHAIFFFYTESNLKEFDNSAFKEKLSLKYFPLIKKYDEYNYITVYSISICLDSKENFDKKYGSNWFYYLR</sequence>
<proteinExistence type="predicted"/>
<protein>
    <submittedName>
        <fullName evidence="1">Uncharacterized protein</fullName>
    </submittedName>
</protein>
<comment type="caution">
    <text evidence="1">The sequence shown here is derived from an EMBL/GenBank/DDBJ whole genome shotgun (WGS) entry which is preliminary data.</text>
</comment>
<dbReference type="RefSeq" id="WP_232177844.1">
    <property type="nucleotide sequence ID" value="NZ_JAJPWV010000003.1"/>
</dbReference>
<evidence type="ECO:0000313" key="1">
    <source>
        <dbReference type="EMBL" id="MCD8741338.1"/>
    </source>
</evidence>
<keyword evidence="2" id="KW-1185">Reference proteome</keyword>
<evidence type="ECO:0000313" key="2">
    <source>
        <dbReference type="Proteomes" id="UP001199919"/>
    </source>
</evidence>
<gene>
    <name evidence="1" type="ORF">LT679_12050</name>
</gene>
<accession>A0ABS8U706</accession>
<reference evidence="1 2" key="1">
    <citation type="submission" date="2021-12" db="EMBL/GenBank/DDBJ databases">
        <title>Mucilaginibacter roseus genome.</title>
        <authorList>
            <person name="Ferreira J.R."/>
            <person name="Newman J.D."/>
        </authorList>
    </citation>
    <scope>NUCLEOTIDE SEQUENCE [LARGE SCALE GENOMIC DNA]</scope>
    <source>
        <strain evidence="1 2">LMG 28454</strain>
    </source>
</reference>
<organism evidence="1 2">
    <name type="scientific">Mucilaginibacter roseus</name>
    <dbReference type="NCBI Taxonomy" id="1528868"/>
    <lineage>
        <taxon>Bacteria</taxon>
        <taxon>Pseudomonadati</taxon>
        <taxon>Bacteroidota</taxon>
        <taxon>Sphingobacteriia</taxon>
        <taxon>Sphingobacteriales</taxon>
        <taxon>Sphingobacteriaceae</taxon>
        <taxon>Mucilaginibacter</taxon>
    </lineage>
</organism>